<evidence type="ECO:0000313" key="1">
    <source>
        <dbReference type="EMBL" id="MFC3689962.1"/>
    </source>
</evidence>
<dbReference type="Proteomes" id="UP001595685">
    <property type="component" value="Unassembled WGS sequence"/>
</dbReference>
<dbReference type="EMBL" id="JBHRWW010000014">
    <property type="protein sequence ID" value="MFC3689962.1"/>
    <property type="molecule type" value="Genomic_DNA"/>
</dbReference>
<organism evidence="1 2">
    <name type="scientific">Aquipuribacter hungaricus</name>
    <dbReference type="NCBI Taxonomy" id="545624"/>
    <lineage>
        <taxon>Bacteria</taxon>
        <taxon>Bacillati</taxon>
        <taxon>Actinomycetota</taxon>
        <taxon>Actinomycetes</taxon>
        <taxon>Micrococcales</taxon>
        <taxon>Intrasporangiaceae</taxon>
        <taxon>Aquipuribacter</taxon>
    </lineage>
</organism>
<dbReference type="RefSeq" id="WP_340289701.1">
    <property type="nucleotide sequence ID" value="NZ_JBBEOI010000010.1"/>
</dbReference>
<evidence type="ECO:0000313" key="2">
    <source>
        <dbReference type="Proteomes" id="UP001595685"/>
    </source>
</evidence>
<protein>
    <recommendedName>
        <fullName evidence="3">Transcriptional regulator</fullName>
    </recommendedName>
</protein>
<reference evidence="2" key="1">
    <citation type="journal article" date="2019" name="Int. J. Syst. Evol. Microbiol.">
        <title>The Global Catalogue of Microorganisms (GCM) 10K type strain sequencing project: providing services to taxonomists for standard genome sequencing and annotation.</title>
        <authorList>
            <consortium name="The Broad Institute Genomics Platform"/>
            <consortium name="The Broad Institute Genome Sequencing Center for Infectious Disease"/>
            <person name="Wu L."/>
            <person name="Ma J."/>
        </authorList>
    </citation>
    <scope>NUCLEOTIDE SEQUENCE [LARGE SCALE GENOMIC DNA]</scope>
    <source>
        <strain evidence="2">NCAIM B.02333</strain>
    </source>
</reference>
<comment type="caution">
    <text evidence="1">The sequence shown here is derived from an EMBL/GenBank/DDBJ whole genome shotgun (WGS) entry which is preliminary data.</text>
</comment>
<evidence type="ECO:0008006" key="3">
    <source>
        <dbReference type="Google" id="ProtNLM"/>
    </source>
</evidence>
<accession>A0ABV7WLY3</accession>
<gene>
    <name evidence="1" type="ORF">ACFOLH_16555</name>
</gene>
<keyword evidence="2" id="KW-1185">Reference proteome</keyword>
<name>A0ABV7WLY3_9MICO</name>
<sequence length="325" mass="34357">MGAALDDVRRVFTSYEMAVGAPGSAAATSVGGIRAKSAELHAHYQAADYTTVVAELPTLLTEADRLHAANPQGDREAALVYVEAYVLAAKLVTKLGDGELATMAADRCVTVAVVTGSQVAVSLAMYQVAAALLRGDRIADAERVVMAMVDRRDFDLRSDNPALVSAVGALWLLGAVIAARRTDRAEADSRLGRSAALADLLGHDANHGFTAFGPTNVAIHRVSVAAELGDARGALEAAANVDPSRLPQALASRRAQVHVDLAWANAQRRRDAEATLHLLDAERIAPGAIRYNVITQEMVREMLARGTKTQTRALTDLATRAGLVH</sequence>
<proteinExistence type="predicted"/>